<evidence type="ECO:0000259" key="9">
    <source>
        <dbReference type="Pfam" id="PF10502"/>
    </source>
</evidence>
<evidence type="ECO:0000256" key="4">
    <source>
        <dbReference type="ARBA" id="ARBA00013208"/>
    </source>
</evidence>
<evidence type="ECO:0000256" key="1">
    <source>
        <dbReference type="ARBA" id="ARBA00000677"/>
    </source>
</evidence>
<dbReference type="EMBL" id="CP031165">
    <property type="protein sequence ID" value="AXV08099.1"/>
    <property type="molecule type" value="Genomic_DNA"/>
</dbReference>
<dbReference type="InterPro" id="IPR019757">
    <property type="entry name" value="Pept_S26A_signal_pept_1_Lys-AS"/>
</dbReference>
<feature type="active site" evidence="6">
    <location>
        <position position="80"/>
    </location>
</feature>
<evidence type="ECO:0000256" key="7">
    <source>
        <dbReference type="RuleBase" id="RU362042"/>
    </source>
</evidence>
<name>A0A346Y0V2_9ACTN</name>
<dbReference type="GO" id="GO:0006465">
    <property type="term" value="P:signal peptide processing"/>
    <property type="evidence" value="ECO:0007669"/>
    <property type="project" value="InterPro"/>
</dbReference>
<keyword evidence="7" id="KW-0472">Membrane</keyword>
<comment type="subcellular location">
    <subcellularLocation>
        <location evidence="2">Cell membrane</location>
        <topology evidence="2">Single-pass type II membrane protein</topology>
    </subcellularLocation>
    <subcellularLocation>
        <location evidence="7">Membrane</location>
        <topology evidence="7">Single-pass type II membrane protein</topology>
    </subcellularLocation>
</comment>
<feature type="transmembrane region" description="Helical" evidence="7">
    <location>
        <begin position="53"/>
        <end position="75"/>
    </location>
</feature>
<evidence type="ECO:0000256" key="3">
    <source>
        <dbReference type="ARBA" id="ARBA00009370"/>
    </source>
</evidence>
<proteinExistence type="inferred from homology"/>
<evidence type="ECO:0000256" key="5">
    <source>
        <dbReference type="ARBA" id="ARBA00022801"/>
    </source>
</evidence>
<dbReference type="GO" id="GO:0004252">
    <property type="term" value="F:serine-type endopeptidase activity"/>
    <property type="evidence" value="ECO:0007669"/>
    <property type="project" value="InterPro"/>
</dbReference>
<dbReference type="Proteomes" id="UP000264006">
    <property type="component" value="Chromosome"/>
</dbReference>
<feature type="domain" description="Peptidase S26" evidence="9">
    <location>
        <begin position="51"/>
        <end position="227"/>
    </location>
</feature>
<dbReference type="PROSITE" id="PS00760">
    <property type="entry name" value="SPASE_I_2"/>
    <property type="match status" value="1"/>
</dbReference>
<dbReference type="CDD" id="cd06530">
    <property type="entry name" value="S26_SPase_I"/>
    <property type="match status" value="1"/>
</dbReference>
<accession>A0A346Y0V2</accession>
<feature type="region of interest" description="Disordered" evidence="8">
    <location>
        <begin position="1"/>
        <end position="35"/>
    </location>
</feature>
<dbReference type="PRINTS" id="PR00727">
    <property type="entry name" value="LEADERPTASE"/>
</dbReference>
<reference evidence="10 11" key="1">
    <citation type="submission" date="2018-09" db="EMBL/GenBank/DDBJ databases">
        <title>Complete genome sequence of Euzebya sp. DY32-46 isolated from seawater of Pacific Ocean.</title>
        <authorList>
            <person name="Xu L."/>
            <person name="Wu Y.-H."/>
            <person name="Xu X.-W."/>
        </authorList>
    </citation>
    <scope>NUCLEOTIDE SEQUENCE [LARGE SCALE GENOMIC DNA]</scope>
    <source>
        <strain evidence="10 11">DY32-46</strain>
    </source>
</reference>
<evidence type="ECO:0000256" key="2">
    <source>
        <dbReference type="ARBA" id="ARBA00004401"/>
    </source>
</evidence>
<dbReference type="InterPro" id="IPR036286">
    <property type="entry name" value="LexA/Signal_pep-like_sf"/>
</dbReference>
<dbReference type="EC" id="3.4.21.89" evidence="4 7"/>
<comment type="similarity">
    <text evidence="3 7">Belongs to the peptidase S26 family.</text>
</comment>
<dbReference type="InterPro" id="IPR019758">
    <property type="entry name" value="Pept_S26A_signal_pept_1_CS"/>
</dbReference>
<keyword evidence="5 7" id="KW-0378">Hydrolase</keyword>
<dbReference type="OrthoDB" id="9815782at2"/>
<dbReference type="KEGG" id="euz:DVS28_a3424"/>
<dbReference type="InterPro" id="IPR019533">
    <property type="entry name" value="Peptidase_S26"/>
</dbReference>
<keyword evidence="7" id="KW-0812">Transmembrane</keyword>
<organism evidence="10 11">
    <name type="scientific">Euzebya pacifica</name>
    <dbReference type="NCBI Taxonomy" id="1608957"/>
    <lineage>
        <taxon>Bacteria</taxon>
        <taxon>Bacillati</taxon>
        <taxon>Actinomycetota</taxon>
        <taxon>Nitriliruptoria</taxon>
        <taxon>Euzebyales</taxon>
    </lineage>
</organism>
<dbReference type="PROSITE" id="PS00761">
    <property type="entry name" value="SPASE_I_3"/>
    <property type="match status" value="1"/>
</dbReference>
<dbReference type="NCBIfam" id="TIGR02227">
    <property type="entry name" value="sigpep_I_bact"/>
    <property type="match status" value="1"/>
</dbReference>
<dbReference type="Pfam" id="PF10502">
    <property type="entry name" value="Peptidase_S26"/>
    <property type="match status" value="1"/>
</dbReference>
<dbReference type="RefSeq" id="WP_114592491.1">
    <property type="nucleotide sequence ID" value="NZ_CP031165.1"/>
</dbReference>
<keyword evidence="7" id="KW-1133">Transmembrane helix</keyword>
<keyword evidence="11" id="KW-1185">Reference proteome</keyword>
<feature type="active site" evidence="6">
    <location>
        <position position="147"/>
    </location>
</feature>
<gene>
    <name evidence="10" type="ORF">DVS28_a3424</name>
</gene>
<evidence type="ECO:0000256" key="6">
    <source>
        <dbReference type="PIRSR" id="PIRSR600223-1"/>
    </source>
</evidence>
<protein>
    <recommendedName>
        <fullName evidence="4 7">Signal peptidase I</fullName>
        <ecNumber evidence="4 7">3.4.21.89</ecNumber>
    </recommendedName>
</protein>
<evidence type="ECO:0000313" key="10">
    <source>
        <dbReference type="EMBL" id="AXV08099.1"/>
    </source>
</evidence>
<dbReference type="Gene3D" id="2.10.109.10">
    <property type="entry name" value="Umud Fragment, subunit A"/>
    <property type="match status" value="1"/>
</dbReference>
<sequence length="262" mass="28391">MTSSSRQPSRRESVRPADLTGRRREAATAGGTDVDEQGPGLALRALRSVREGVQLIVVALLMAFVLKSVAIQAFYIPSGSMLDTLQLQDRVLVEKLTYRFRPPERGEIIVFRRPGLEDDGFSITATATSFLEGLGLVEPDEDRDLIKRVIALPGETVEMIDGVVHINGTPLDEPYTRAESRDFPAVTVPGGHYYVLGDNRGNSLDSRFALGTIPEENVIGRAFVILWPPSNATLQMDQDYPNVGETPVPLGAGTSPSTTDGG</sequence>
<comment type="catalytic activity">
    <reaction evidence="1 7">
        <text>Cleavage of hydrophobic, N-terminal signal or leader sequences from secreted and periplasmic proteins.</text>
        <dbReference type="EC" id="3.4.21.89"/>
    </reaction>
</comment>
<feature type="region of interest" description="Disordered" evidence="8">
    <location>
        <begin position="240"/>
        <end position="262"/>
    </location>
</feature>
<evidence type="ECO:0000313" key="11">
    <source>
        <dbReference type="Proteomes" id="UP000264006"/>
    </source>
</evidence>
<dbReference type="PANTHER" id="PTHR43390">
    <property type="entry name" value="SIGNAL PEPTIDASE I"/>
    <property type="match status" value="1"/>
</dbReference>
<dbReference type="GO" id="GO:0009003">
    <property type="term" value="F:signal peptidase activity"/>
    <property type="evidence" value="ECO:0007669"/>
    <property type="project" value="UniProtKB-EC"/>
</dbReference>
<dbReference type="InterPro" id="IPR000223">
    <property type="entry name" value="Pept_S26A_signal_pept_1"/>
</dbReference>
<dbReference type="PANTHER" id="PTHR43390:SF1">
    <property type="entry name" value="CHLOROPLAST PROCESSING PEPTIDASE"/>
    <property type="match status" value="1"/>
</dbReference>
<dbReference type="AlphaFoldDB" id="A0A346Y0V2"/>
<feature type="compositionally biased region" description="Basic and acidic residues" evidence="8">
    <location>
        <begin position="9"/>
        <end position="26"/>
    </location>
</feature>
<dbReference type="GO" id="GO:0005886">
    <property type="term" value="C:plasma membrane"/>
    <property type="evidence" value="ECO:0007669"/>
    <property type="project" value="UniProtKB-SubCell"/>
</dbReference>
<evidence type="ECO:0000256" key="8">
    <source>
        <dbReference type="SAM" id="MobiDB-lite"/>
    </source>
</evidence>
<keyword evidence="7" id="KW-0645">Protease</keyword>
<dbReference type="SUPFAM" id="SSF51306">
    <property type="entry name" value="LexA/Signal peptidase"/>
    <property type="match status" value="1"/>
</dbReference>